<gene>
    <name evidence="2" type="ORF">F7018_02450</name>
</gene>
<dbReference type="RefSeq" id="WP_150898385.1">
    <property type="nucleotide sequence ID" value="NZ_WAAU01000003.1"/>
</dbReference>
<name>A0A7J5ASY9_9FLAO</name>
<keyword evidence="1" id="KW-0812">Transmembrane</keyword>
<dbReference type="Proteomes" id="UP000467305">
    <property type="component" value="Unassembled WGS sequence"/>
</dbReference>
<dbReference type="AlphaFoldDB" id="A0A7J5ASY9"/>
<dbReference type="InterPro" id="IPR014807">
    <property type="entry name" value="Coa1"/>
</dbReference>
<organism evidence="2 3">
    <name type="scientific">Tenacibaculum aiptasiae</name>
    <dbReference type="NCBI Taxonomy" id="426481"/>
    <lineage>
        <taxon>Bacteria</taxon>
        <taxon>Pseudomonadati</taxon>
        <taxon>Bacteroidota</taxon>
        <taxon>Flavobacteriia</taxon>
        <taxon>Flavobacteriales</taxon>
        <taxon>Flavobacteriaceae</taxon>
        <taxon>Tenacibaculum</taxon>
    </lineage>
</organism>
<feature type="transmembrane region" description="Helical" evidence="1">
    <location>
        <begin position="16"/>
        <end position="43"/>
    </location>
</feature>
<evidence type="ECO:0008006" key="4">
    <source>
        <dbReference type="Google" id="ProtNLM"/>
    </source>
</evidence>
<evidence type="ECO:0000313" key="3">
    <source>
        <dbReference type="Proteomes" id="UP000467305"/>
    </source>
</evidence>
<evidence type="ECO:0000313" key="2">
    <source>
        <dbReference type="EMBL" id="KAB1160756.1"/>
    </source>
</evidence>
<protein>
    <recommendedName>
        <fullName evidence="4">Cytochrome oxidase complex assembly protein 1</fullName>
    </recommendedName>
</protein>
<comment type="caution">
    <text evidence="2">The sequence shown here is derived from an EMBL/GenBank/DDBJ whole genome shotgun (WGS) entry which is preliminary data.</text>
</comment>
<keyword evidence="1" id="KW-1133">Transmembrane helix</keyword>
<dbReference type="EMBL" id="WAAU01000003">
    <property type="protein sequence ID" value="KAB1160756.1"/>
    <property type="molecule type" value="Genomic_DNA"/>
</dbReference>
<sequence>MDEKHEKSWFGRNWMWAVPVGGCGCGCLLIVLFFVFGIGAAIFGVSKMIDNATPIEYAMEQVRNNEKVISLLGDNIEKYGIPSGNISLRNNDGDVDFSIPIRGSKGEGTLIVKGIKTDGEWVYEDLYVRIKETQEEINLLENEKVLESI</sequence>
<proteinExistence type="predicted"/>
<accession>A0A7J5ASY9</accession>
<reference evidence="2 3" key="1">
    <citation type="submission" date="2019-09" db="EMBL/GenBank/DDBJ databases">
        <authorList>
            <person name="Cao W.R."/>
        </authorList>
    </citation>
    <scope>NUCLEOTIDE SEQUENCE [LARGE SCALE GENOMIC DNA]</scope>
    <source>
        <strain evidence="3">a4</strain>
    </source>
</reference>
<evidence type="ECO:0000256" key="1">
    <source>
        <dbReference type="SAM" id="Phobius"/>
    </source>
</evidence>
<keyword evidence="3" id="KW-1185">Reference proteome</keyword>
<keyword evidence="1" id="KW-0472">Membrane</keyword>
<dbReference type="PROSITE" id="PS51257">
    <property type="entry name" value="PROKAR_LIPOPROTEIN"/>
    <property type="match status" value="1"/>
</dbReference>
<dbReference type="Pfam" id="PF08695">
    <property type="entry name" value="Coa1"/>
    <property type="match status" value="1"/>
</dbReference>
<dbReference type="OrthoDB" id="1178263at2"/>